<keyword evidence="4" id="KW-1185">Reference proteome</keyword>
<dbReference type="Gene3D" id="3.30.70.1440">
    <property type="entry name" value="Multidrug efflux transporter AcrB pore domain"/>
    <property type="match status" value="1"/>
</dbReference>
<dbReference type="SUPFAM" id="SSF82693">
    <property type="entry name" value="Multidrug efflux transporter AcrB pore domain, PN1, PN2, PC1 and PC2 subdomains"/>
    <property type="match status" value="2"/>
</dbReference>
<dbReference type="Proteomes" id="UP000612362">
    <property type="component" value="Unassembled WGS sequence"/>
</dbReference>
<dbReference type="SUPFAM" id="SSF82714">
    <property type="entry name" value="Multidrug efflux transporter AcrB TolC docking domain, DN and DC subdomains"/>
    <property type="match status" value="2"/>
</dbReference>
<dbReference type="Pfam" id="PF00873">
    <property type="entry name" value="ACR_tran"/>
    <property type="match status" value="2"/>
</dbReference>
<feature type="transmembrane region" description="Helical" evidence="2">
    <location>
        <begin position="492"/>
        <end position="519"/>
    </location>
</feature>
<evidence type="ECO:0000313" key="3">
    <source>
        <dbReference type="EMBL" id="GHO42613.1"/>
    </source>
</evidence>
<evidence type="ECO:0000313" key="4">
    <source>
        <dbReference type="Proteomes" id="UP000612362"/>
    </source>
</evidence>
<dbReference type="PRINTS" id="PR00702">
    <property type="entry name" value="ACRIFLAVINRP"/>
</dbReference>
<keyword evidence="2" id="KW-0812">Transmembrane</keyword>
<dbReference type="InterPro" id="IPR001036">
    <property type="entry name" value="Acrflvin-R"/>
</dbReference>
<evidence type="ECO:0000256" key="2">
    <source>
        <dbReference type="SAM" id="Phobius"/>
    </source>
</evidence>
<gene>
    <name evidence="3" type="ORF">KSX_07760</name>
</gene>
<feature type="transmembrane region" description="Helical" evidence="2">
    <location>
        <begin position="911"/>
        <end position="930"/>
    </location>
</feature>
<dbReference type="Gene3D" id="3.30.70.1430">
    <property type="entry name" value="Multidrug efflux transporter AcrB pore domain"/>
    <property type="match status" value="2"/>
</dbReference>
<comment type="caution">
    <text evidence="3">The sequence shown here is derived from an EMBL/GenBank/DDBJ whole genome shotgun (WGS) entry which is preliminary data.</text>
</comment>
<reference evidence="3" key="1">
    <citation type="submission" date="2020-10" db="EMBL/GenBank/DDBJ databases">
        <title>Taxonomic study of unclassified bacteria belonging to the class Ktedonobacteria.</title>
        <authorList>
            <person name="Yabe S."/>
            <person name="Wang C.M."/>
            <person name="Zheng Y."/>
            <person name="Sakai Y."/>
            <person name="Cavaletti L."/>
            <person name="Monciardini P."/>
            <person name="Donadio S."/>
        </authorList>
    </citation>
    <scope>NUCLEOTIDE SEQUENCE</scope>
    <source>
        <strain evidence="3">SOSP1-1</strain>
    </source>
</reference>
<accession>A0A8J3MQH8</accession>
<feature type="transmembrane region" description="Helical" evidence="2">
    <location>
        <begin position="363"/>
        <end position="382"/>
    </location>
</feature>
<sequence length="1073" mass="112587">MSYLSRLSIANRSIVALVTIAILLLGGFIIPSLKQELFPSISFPTVSVVATYMGASPEIVERDVAEPLEQNIQGIKGLQKVTSYSNQGVAILTVAFEYGTDIDQATQTITQRINKAQSSLPSGVTPQVQSFSISDLPVIQMAVSADEDQQVLADAIKHDVVPNLEKIEGVGDVNVTGVRTQIVSITIDPQKLKDHGLTFSQVQGMLQANNITIPSGSTTNDGKTLPIVTGNTFKSLDDLKNLVVGVQTSTTGQFPTGTGSQGMGGTGSLGQTALPPTAPPKPVKLKDVATVKEDLSPSTSLTRTNGQPSLGISIVKTSDGNTVSISQEVNKQISDLEKKLGHNAKVSVISDQAPTITRSVNDLVREGVIGAVFAIIVILVFLLSIRSTLVTAVSIPLSIVIALIGLYVGNFTLNILTLGGLTIAVGRVVDDSIVVLENIYRHLQNGEEKKAAILNAVREVAGAVTASTLTTVSVFLPIAFTSGLVGELFRSFSVAVTVALLASLFVALTIIPVLAYWFLKAPKNKPQTEKQKERAHSGSWLERGYVAIVGWVTGRWWQRTVLVLVSIALLVGSLALATRLQTNLFGSSGQNSYNVSLKLAPATSLDEANKDAQTLEQSISDLSNIKTYQVTVGSGGGLSSFTGGGGSNSVSMTITTKDGVDQIAFEKALRERLDGQKSLGTLTISAGGSGGPSSSNLEVDIQSTDEQTLRDTTKMVQDEVSSISGLSDITSNLTDAAPQIEIDVDPTKALAVGMTPAQVAQNVRLIYSGTTISHITLNGTQQDVNLFVGSPASKIDDIKNMVIPTTSGNVKIKDIATVKQVDGPTQVTHIDGNRTATVTATVTGSNVGAISTTVKEHLDKLSIPAGATVSLGGVSSDLNSTFRDLGIAVLIAIVLVYCIMVATFRSLLQPILLLVSIPFAATGSLILLLATNTPLGAAAVIGFLMLVGIVVTNAIVLLDLVRQYRAQGMSARDAVIEGGRHRLRPILMTAIATILALLPMVLGIGGESSGGFISKPLAIVVIGGLTTSTILTLIVVPTLYVIVESMRGRNDTTPPAEPTIDEKPTAPEIAVAH</sequence>
<keyword evidence="2" id="KW-0472">Membrane</keyword>
<proteinExistence type="predicted"/>
<evidence type="ECO:0000256" key="1">
    <source>
        <dbReference type="SAM" id="MobiDB-lite"/>
    </source>
</evidence>
<feature type="transmembrane region" description="Helical" evidence="2">
    <location>
        <begin position="885"/>
        <end position="904"/>
    </location>
</feature>
<organism evidence="3 4">
    <name type="scientific">Ktedonospora formicarum</name>
    <dbReference type="NCBI Taxonomy" id="2778364"/>
    <lineage>
        <taxon>Bacteria</taxon>
        <taxon>Bacillati</taxon>
        <taxon>Chloroflexota</taxon>
        <taxon>Ktedonobacteria</taxon>
        <taxon>Ktedonobacterales</taxon>
        <taxon>Ktedonobacteraceae</taxon>
        <taxon>Ktedonospora</taxon>
    </lineage>
</organism>
<feature type="transmembrane region" description="Helical" evidence="2">
    <location>
        <begin position="460"/>
        <end position="480"/>
    </location>
</feature>
<dbReference type="GO" id="GO:0042910">
    <property type="term" value="F:xenobiotic transmembrane transporter activity"/>
    <property type="evidence" value="ECO:0007669"/>
    <property type="project" value="TreeGrafter"/>
</dbReference>
<feature type="transmembrane region" description="Helical" evidence="2">
    <location>
        <begin position="936"/>
        <end position="961"/>
    </location>
</feature>
<feature type="transmembrane region" description="Helical" evidence="2">
    <location>
        <begin position="982"/>
        <end position="1005"/>
    </location>
</feature>
<dbReference type="SUPFAM" id="SSF82866">
    <property type="entry name" value="Multidrug efflux transporter AcrB transmembrane domain"/>
    <property type="match status" value="2"/>
</dbReference>
<name>A0A8J3MQH8_9CHLR</name>
<protein>
    <submittedName>
        <fullName evidence="3">Hydrogenase expression protein</fullName>
    </submittedName>
</protein>
<feature type="transmembrane region" description="Helical" evidence="2">
    <location>
        <begin position="12"/>
        <end position="33"/>
    </location>
</feature>
<dbReference type="Gene3D" id="1.20.1640.10">
    <property type="entry name" value="Multidrug efflux transporter AcrB transmembrane domain"/>
    <property type="match status" value="3"/>
</dbReference>
<feature type="region of interest" description="Disordered" evidence="1">
    <location>
        <begin position="1050"/>
        <end position="1073"/>
    </location>
</feature>
<dbReference type="RefSeq" id="WP_220192136.1">
    <property type="nucleotide sequence ID" value="NZ_BNJF01000001.1"/>
</dbReference>
<dbReference type="AlphaFoldDB" id="A0A8J3MQH8"/>
<feature type="transmembrane region" description="Helical" evidence="2">
    <location>
        <begin position="561"/>
        <end position="580"/>
    </location>
</feature>
<dbReference type="GO" id="GO:0005886">
    <property type="term" value="C:plasma membrane"/>
    <property type="evidence" value="ECO:0007669"/>
    <property type="project" value="TreeGrafter"/>
</dbReference>
<dbReference type="EMBL" id="BNJF01000001">
    <property type="protein sequence ID" value="GHO42613.1"/>
    <property type="molecule type" value="Genomic_DNA"/>
</dbReference>
<dbReference type="PANTHER" id="PTHR32063:SF0">
    <property type="entry name" value="SWARMING MOTILITY PROTEIN SWRC"/>
    <property type="match status" value="1"/>
</dbReference>
<dbReference type="InterPro" id="IPR027463">
    <property type="entry name" value="AcrB_DN_DC_subdom"/>
</dbReference>
<feature type="transmembrane region" description="Helical" evidence="2">
    <location>
        <begin position="1017"/>
        <end position="1043"/>
    </location>
</feature>
<dbReference type="Gene3D" id="3.30.70.1320">
    <property type="entry name" value="Multidrug efflux transporter AcrB pore domain like"/>
    <property type="match status" value="2"/>
</dbReference>
<dbReference type="Gene3D" id="3.30.2090.10">
    <property type="entry name" value="Multidrug efflux transporter AcrB TolC docking domain, DN and DC subdomains"/>
    <property type="match status" value="3"/>
</dbReference>
<dbReference type="PANTHER" id="PTHR32063">
    <property type="match status" value="1"/>
</dbReference>
<keyword evidence="2" id="KW-1133">Transmembrane helix</keyword>